<name>A0A7S2Y3T7_9STRA</name>
<feature type="compositionally biased region" description="Basic and acidic residues" evidence="3">
    <location>
        <begin position="37"/>
        <end position="53"/>
    </location>
</feature>
<sequence length="512" mass="58645">MSFRDLSGSGGSRTRLRASQQRQQLQKQQMQKQMENYPRKMRGDPPPHDEDHMLAAPKPRRPTLVLHGRVVQRGDGGDGPSRQMQDSSPRQQRSSKSINSGGGRGHSSVRDVMERKSTFSTLSRETQIFGRMVSDLEKLLADSGDSPEAAWRARILMRSTQETDKELWEKLFNYEKTLHGHTEDGDLRKAQTACMKLHRDFKRIHKSLVLALSRFESRQKAEISRLGAVGWTSPTNEKDHEDLEDEEGEPVEEDYYDRALREREEFNQSMRAREISEINRKMHTVNDIYNEIAEMVDEQQEQVDDLEEEVDYAKFNVQAQQDPSLMDAFFCGGMDSTVDTTVPGKSKRKGRKDDDGIIDWGPLFACGDVSMAAESLKKSYGLMREYDKNPIIRPNEFSSEDSDSDDDSPVAVEPPVRHRRERSSGTNVSPTARLRLYQRQKQLGISTSPPPPNAEVDENLRVSEEFHWMMPFETLTDDVKAVHSDLLGWGKNIISPRYEEEDIPPSQQKRML</sequence>
<gene>
    <name evidence="5" type="ORF">APAL1065_LOCUS3921</name>
</gene>
<feature type="region of interest" description="Disordered" evidence="3">
    <location>
        <begin position="393"/>
        <end position="433"/>
    </location>
</feature>
<feature type="region of interest" description="Disordered" evidence="3">
    <location>
        <begin position="231"/>
        <end position="252"/>
    </location>
</feature>
<proteinExistence type="inferred from homology"/>
<dbReference type="GO" id="GO:0000149">
    <property type="term" value="F:SNARE binding"/>
    <property type="evidence" value="ECO:0007669"/>
    <property type="project" value="TreeGrafter"/>
</dbReference>
<dbReference type="SUPFAM" id="SSF47661">
    <property type="entry name" value="t-snare proteins"/>
    <property type="match status" value="1"/>
</dbReference>
<dbReference type="GO" id="GO:0006886">
    <property type="term" value="P:intracellular protein transport"/>
    <property type="evidence" value="ECO:0007669"/>
    <property type="project" value="TreeGrafter"/>
</dbReference>
<dbReference type="InterPro" id="IPR000727">
    <property type="entry name" value="T_SNARE_dom"/>
</dbReference>
<feature type="region of interest" description="Disordered" evidence="3">
    <location>
        <begin position="1"/>
        <end position="112"/>
    </location>
</feature>
<comment type="similarity">
    <text evidence="1">Belongs to the syntaxin family.</text>
</comment>
<evidence type="ECO:0000313" key="5">
    <source>
        <dbReference type="EMBL" id="CAD9947888.1"/>
    </source>
</evidence>
<feature type="compositionally biased region" description="Polar residues" evidence="3">
    <location>
        <begin position="82"/>
        <end position="99"/>
    </location>
</feature>
<dbReference type="PANTHER" id="PTHR19957">
    <property type="entry name" value="SYNTAXIN"/>
    <property type="match status" value="1"/>
</dbReference>
<dbReference type="PROSITE" id="PS50192">
    <property type="entry name" value="T_SNARE"/>
    <property type="match status" value="1"/>
</dbReference>
<feature type="compositionally biased region" description="Low complexity" evidence="3">
    <location>
        <begin position="20"/>
        <end position="34"/>
    </location>
</feature>
<feature type="compositionally biased region" description="Acidic residues" evidence="3">
    <location>
        <begin position="398"/>
        <end position="408"/>
    </location>
</feature>
<dbReference type="GO" id="GO:0006906">
    <property type="term" value="P:vesicle fusion"/>
    <property type="evidence" value="ECO:0007669"/>
    <property type="project" value="TreeGrafter"/>
</dbReference>
<feature type="compositionally biased region" description="Acidic residues" evidence="3">
    <location>
        <begin position="242"/>
        <end position="252"/>
    </location>
</feature>
<dbReference type="GO" id="GO:0005484">
    <property type="term" value="F:SNAP receptor activity"/>
    <property type="evidence" value="ECO:0007669"/>
    <property type="project" value="TreeGrafter"/>
</dbReference>
<organism evidence="5">
    <name type="scientific">Entomoneis paludosa</name>
    <dbReference type="NCBI Taxonomy" id="265537"/>
    <lineage>
        <taxon>Eukaryota</taxon>
        <taxon>Sar</taxon>
        <taxon>Stramenopiles</taxon>
        <taxon>Ochrophyta</taxon>
        <taxon>Bacillariophyta</taxon>
        <taxon>Bacillariophyceae</taxon>
        <taxon>Bacillariophycidae</taxon>
        <taxon>Entomoneidaceae</taxon>
        <taxon>Entomoneis</taxon>
    </lineage>
</organism>
<protein>
    <recommendedName>
        <fullName evidence="4">t-SNARE coiled-coil homology domain-containing protein</fullName>
    </recommendedName>
</protein>
<dbReference type="InterPro" id="IPR045242">
    <property type="entry name" value="Syntaxin"/>
</dbReference>
<keyword evidence="2" id="KW-0175">Coiled coil</keyword>
<evidence type="ECO:0000256" key="3">
    <source>
        <dbReference type="SAM" id="MobiDB-lite"/>
    </source>
</evidence>
<dbReference type="GO" id="GO:0031201">
    <property type="term" value="C:SNARE complex"/>
    <property type="evidence" value="ECO:0007669"/>
    <property type="project" value="TreeGrafter"/>
</dbReference>
<dbReference type="EMBL" id="HBHT01005935">
    <property type="protein sequence ID" value="CAD9947888.1"/>
    <property type="molecule type" value="Transcribed_RNA"/>
</dbReference>
<dbReference type="InterPro" id="IPR010989">
    <property type="entry name" value="SNARE"/>
</dbReference>
<accession>A0A7S2Y3T7</accession>
<dbReference type="AlphaFoldDB" id="A0A7S2Y3T7"/>
<reference evidence="5" key="1">
    <citation type="submission" date="2021-01" db="EMBL/GenBank/DDBJ databases">
        <authorList>
            <person name="Corre E."/>
            <person name="Pelletier E."/>
            <person name="Niang G."/>
            <person name="Scheremetjew M."/>
            <person name="Finn R."/>
            <person name="Kale V."/>
            <person name="Holt S."/>
            <person name="Cochrane G."/>
            <person name="Meng A."/>
            <person name="Brown T."/>
            <person name="Cohen L."/>
        </authorList>
    </citation>
    <scope>NUCLEOTIDE SEQUENCE</scope>
    <source>
        <strain evidence="5">CCMP125</strain>
    </source>
</reference>
<dbReference type="PANTHER" id="PTHR19957:SF38">
    <property type="entry name" value="LD27581P"/>
    <property type="match status" value="1"/>
</dbReference>
<dbReference type="Gene3D" id="1.20.58.70">
    <property type="match status" value="1"/>
</dbReference>
<evidence type="ECO:0000256" key="1">
    <source>
        <dbReference type="ARBA" id="ARBA00009063"/>
    </source>
</evidence>
<feature type="domain" description="T-SNARE coiled-coil homology" evidence="4">
    <location>
        <begin position="265"/>
        <end position="318"/>
    </location>
</feature>
<evidence type="ECO:0000256" key="2">
    <source>
        <dbReference type="SAM" id="Coils"/>
    </source>
</evidence>
<dbReference type="CDD" id="cd15840">
    <property type="entry name" value="SNARE_Qa"/>
    <property type="match status" value="1"/>
</dbReference>
<evidence type="ECO:0000259" key="4">
    <source>
        <dbReference type="PROSITE" id="PS50192"/>
    </source>
</evidence>
<dbReference type="GO" id="GO:0048278">
    <property type="term" value="P:vesicle docking"/>
    <property type="evidence" value="ECO:0007669"/>
    <property type="project" value="TreeGrafter"/>
</dbReference>
<feature type="coiled-coil region" evidence="2">
    <location>
        <begin position="289"/>
        <end position="316"/>
    </location>
</feature>
<dbReference type="GO" id="GO:0012505">
    <property type="term" value="C:endomembrane system"/>
    <property type="evidence" value="ECO:0007669"/>
    <property type="project" value="TreeGrafter"/>
</dbReference>